<dbReference type="EMBL" id="BAQD01000147">
    <property type="protein sequence ID" value="GBQ08908.1"/>
    <property type="molecule type" value="Genomic_DNA"/>
</dbReference>
<dbReference type="Gene3D" id="1.10.260.40">
    <property type="entry name" value="lambda repressor-like DNA-binding domains"/>
    <property type="match status" value="1"/>
</dbReference>
<accession>A0ABQ0P189</accession>
<dbReference type="Pfam" id="PF13401">
    <property type="entry name" value="AAA_22"/>
    <property type="match status" value="1"/>
</dbReference>
<dbReference type="Pfam" id="PF09077">
    <property type="entry name" value="Phage-MuB_C"/>
    <property type="match status" value="1"/>
</dbReference>
<dbReference type="SUPFAM" id="SSF47413">
    <property type="entry name" value="lambda repressor-like DNA-binding domains"/>
    <property type="match status" value="1"/>
</dbReference>
<sequence length="315" mass="35352">MTSHTDLITTIKNHQERHGLSQSQISRESGIPKGTLNQFLAGKYNGDNDKVAQKAQRWVETNTTRHQLHQKLRQAPDFVMLPSCERWMNVFEYAQIAQDIGVITGAPGTSKTMTAEHYCTLHSNAWLITADSSLKTPHAILRDIAETVDAPVKNGSRLMSGLIKRLRGTQGLLIIDEAQHLTTAALDQLRALNDRAEIGIAWIGNEPLRGRIEGLGREASYAQIFSRVGMWKSRKKPTKGDLDHLLTQWGAMDNDVSKLVRWIGSQEGGLRELNKTLRFAWFIASHDGRDSVQISDIEAGWNERRPHPLPKRVEG</sequence>
<protein>
    <submittedName>
        <fullName evidence="2">B transposition protein domain protein</fullName>
    </submittedName>
</protein>
<comment type="caution">
    <text evidence="2">The sequence shown here is derived from an EMBL/GenBank/DDBJ whole genome shotgun (WGS) entry which is preliminary data.</text>
</comment>
<dbReference type="CDD" id="cd00093">
    <property type="entry name" value="HTH_XRE"/>
    <property type="match status" value="1"/>
</dbReference>
<evidence type="ECO:0000259" key="1">
    <source>
        <dbReference type="PROSITE" id="PS50943"/>
    </source>
</evidence>
<dbReference type="RefSeq" id="WP_018980457.1">
    <property type="nucleotide sequence ID" value="NZ_BAQD01000147.1"/>
</dbReference>
<evidence type="ECO:0000313" key="3">
    <source>
        <dbReference type="Proteomes" id="UP001062901"/>
    </source>
</evidence>
<organism evidence="2 3">
    <name type="scientific">Saccharibacter floricola DSM 15669</name>
    <dbReference type="NCBI Taxonomy" id="1123227"/>
    <lineage>
        <taxon>Bacteria</taxon>
        <taxon>Pseudomonadati</taxon>
        <taxon>Pseudomonadota</taxon>
        <taxon>Alphaproteobacteria</taxon>
        <taxon>Acetobacterales</taxon>
        <taxon>Acetobacteraceae</taxon>
        <taxon>Saccharibacter</taxon>
    </lineage>
</organism>
<keyword evidence="3" id="KW-1185">Reference proteome</keyword>
<dbReference type="InterPro" id="IPR010982">
    <property type="entry name" value="Lambda_DNA-bd_dom_sf"/>
</dbReference>
<reference evidence="2" key="1">
    <citation type="submission" date="2013-04" db="EMBL/GenBank/DDBJ databases">
        <title>The genome sequencing project of 58 acetic acid bacteria.</title>
        <authorList>
            <person name="Okamoto-Kainuma A."/>
            <person name="Ishikawa M."/>
            <person name="Umino S."/>
            <person name="Koizumi Y."/>
            <person name="Shiwa Y."/>
            <person name="Yoshikawa H."/>
            <person name="Matsutani M."/>
            <person name="Matsushita K."/>
        </authorList>
    </citation>
    <scope>NUCLEOTIDE SEQUENCE</scope>
    <source>
        <strain evidence="2">DSM 15669</strain>
    </source>
</reference>
<evidence type="ECO:0000313" key="2">
    <source>
        <dbReference type="EMBL" id="GBQ08908.1"/>
    </source>
</evidence>
<dbReference type="InterPro" id="IPR052026">
    <property type="entry name" value="ExeA_AAA_ATPase_DNA-bind"/>
</dbReference>
<dbReference type="InterPro" id="IPR036733">
    <property type="entry name" value="B_transposit_C_sf"/>
</dbReference>
<dbReference type="InterPro" id="IPR027417">
    <property type="entry name" value="P-loop_NTPase"/>
</dbReference>
<feature type="domain" description="HTH cro/C1-type" evidence="1">
    <location>
        <begin position="11"/>
        <end position="45"/>
    </location>
</feature>
<dbReference type="InterPro" id="IPR049945">
    <property type="entry name" value="AAA_22"/>
</dbReference>
<proteinExistence type="predicted"/>
<dbReference type="Gene3D" id="1.10.1180.10">
    <property type="entry name" value="B transposition protein, C-terminal domain"/>
    <property type="match status" value="1"/>
</dbReference>
<dbReference type="PANTHER" id="PTHR35894:SF5">
    <property type="entry name" value="MU-LIKE PROPHAGE FLUMU DNA TRANSPOSITION PROTEIN B"/>
    <property type="match status" value="1"/>
</dbReference>
<dbReference type="Gene3D" id="3.40.50.300">
    <property type="entry name" value="P-loop containing nucleotide triphosphate hydrolases"/>
    <property type="match status" value="1"/>
</dbReference>
<dbReference type="InterPro" id="IPR009084">
    <property type="entry name" value="B_transpositn_C"/>
</dbReference>
<dbReference type="InterPro" id="IPR001387">
    <property type="entry name" value="Cro/C1-type_HTH"/>
</dbReference>
<dbReference type="PANTHER" id="PTHR35894">
    <property type="entry name" value="GENERAL SECRETION PATHWAY PROTEIN A-RELATED"/>
    <property type="match status" value="1"/>
</dbReference>
<gene>
    <name evidence="2" type="ORF">AA15669_1956</name>
</gene>
<name>A0ABQ0P189_9PROT</name>
<dbReference type="Proteomes" id="UP001062901">
    <property type="component" value="Unassembled WGS sequence"/>
</dbReference>
<dbReference type="PROSITE" id="PS50943">
    <property type="entry name" value="HTH_CROC1"/>
    <property type="match status" value="1"/>
</dbReference>
<dbReference type="SUPFAM" id="SSF52540">
    <property type="entry name" value="P-loop containing nucleoside triphosphate hydrolases"/>
    <property type="match status" value="1"/>
</dbReference>